<feature type="domain" description="TonB-dependent receptor plug" evidence="7">
    <location>
        <begin position="95"/>
        <end position="198"/>
    </location>
</feature>
<comment type="similarity">
    <text evidence="4">Belongs to the TonB-dependent receptor family.</text>
</comment>
<keyword evidence="8" id="KW-0675">Receptor</keyword>
<evidence type="ECO:0000256" key="2">
    <source>
        <dbReference type="ARBA" id="ARBA00023136"/>
    </source>
</evidence>
<dbReference type="Gene3D" id="2.40.170.20">
    <property type="entry name" value="TonB-dependent receptor, beta-barrel domain"/>
    <property type="match status" value="1"/>
</dbReference>
<dbReference type="PANTHER" id="PTHR40980">
    <property type="entry name" value="PLUG DOMAIN-CONTAINING PROTEIN"/>
    <property type="match status" value="1"/>
</dbReference>
<feature type="signal peptide" evidence="5">
    <location>
        <begin position="1"/>
        <end position="31"/>
    </location>
</feature>
<dbReference type="InterPro" id="IPR000531">
    <property type="entry name" value="Beta-barrel_TonB"/>
</dbReference>
<keyword evidence="4" id="KW-0798">TonB box</keyword>
<keyword evidence="5" id="KW-0732">Signal</keyword>
<evidence type="ECO:0000259" key="6">
    <source>
        <dbReference type="Pfam" id="PF00593"/>
    </source>
</evidence>
<keyword evidence="3" id="KW-0998">Cell outer membrane</keyword>
<comment type="caution">
    <text evidence="8">The sequence shown here is derived from an EMBL/GenBank/DDBJ whole genome shotgun (WGS) entry which is preliminary data.</text>
</comment>
<organism evidence="8 9">
    <name type="scientific">Rhodanobacter humi</name>
    <dbReference type="NCBI Taxonomy" id="1888173"/>
    <lineage>
        <taxon>Bacteria</taxon>
        <taxon>Pseudomonadati</taxon>
        <taxon>Pseudomonadota</taxon>
        <taxon>Gammaproteobacteria</taxon>
        <taxon>Lysobacterales</taxon>
        <taxon>Rhodanobacteraceae</taxon>
        <taxon>Rhodanobacter</taxon>
    </lineage>
</organism>
<dbReference type="InterPro" id="IPR010104">
    <property type="entry name" value="TonB_rcpt_bac"/>
</dbReference>
<dbReference type="PROSITE" id="PS51257">
    <property type="entry name" value="PROKAR_LIPOPROTEIN"/>
    <property type="match status" value="1"/>
</dbReference>
<dbReference type="EMBL" id="JBGBPY010000001">
    <property type="protein sequence ID" value="MEY2182298.1"/>
    <property type="molecule type" value="Genomic_DNA"/>
</dbReference>
<protein>
    <submittedName>
        <fullName evidence="8">TonB-dependent receptor</fullName>
    </submittedName>
</protein>
<dbReference type="Pfam" id="PF00593">
    <property type="entry name" value="TonB_dep_Rec_b-barrel"/>
    <property type="match status" value="1"/>
</dbReference>
<comment type="subcellular location">
    <subcellularLocation>
        <location evidence="1 4">Cell outer membrane</location>
    </subcellularLocation>
</comment>
<proteinExistence type="inferred from homology"/>
<keyword evidence="2 4" id="KW-0472">Membrane</keyword>
<evidence type="ECO:0000256" key="3">
    <source>
        <dbReference type="ARBA" id="ARBA00023237"/>
    </source>
</evidence>
<gene>
    <name evidence="8" type="ORF">AB7878_07695</name>
</gene>
<evidence type="ECO:0000313" key="9">
    <source>
        <dbReference type="Proteomes" id="UP001562159"/>
    </source>
</evidence>
<reference evidence="8 9" key="1">
    <citation type="submission" date="2024-07" db="EMBL/GenBank/DDBJ databases">
        <title>Molecular mechanisms and environmental adaptations of flagellar loss and biofilm growth of Rhodanobacter under environmental stress.</title>
        <authorList>
            <person name="Chen M."/>
        </authorList>
    </citation>
    <scope>NUCLEOTIDE SEQUENCE [LARGE SCALE GENOMIC DNA]</scope>
    <source>
        <strain evidence="8 9">RS22</strain>
    </source>
</reference>
<evidence type="ECO:0000256" key="5">
    <source>
        <dbReference type="SAM" id="SignalP"/>
    </source>
</evidence>
<dbReference type="Pfam" id="PF07715">
    <property type="entry name" value="Plug"/>
    <property type="match status" value="1"/>
</dbReference>
<name>A0ABV4AQ14_9GAMM</name>
<feature type="domain" description="TonB-dependent receptor-like beta-barrel" evidence="6">
    <location>
        <begin position="676"/>
        <end position="1034"/>
    </location>
</feature>
<evidence type="ECO:0000256" key="1">
    <source>
        <dbReference type="ARBA" id="ARBA00004442"/>
    </source>
</evidence>
<sequence length="1067" mass="112463">MQQKFLAYSVRNALLAVVGTTLALAAGAACAGTPAATGGTVPAAITTSGPAATTPTPQDDTMAKKQENKKAAVQLQGVTVSAGIQASQQRSIDIKRNAPNIEDSITAVNIGELPDVSITDSLQRLTGVQIDRSAGEGTSLSVRGLPEVGTTLNGLPFITADNIDSIQPNYGTLPAAMFSGVDVFKSPTASMLDSGISGTVNLRTYQPFDFNPGWSVTASAEGARGSVTKKNGPTVDTTINFNDGGIWGALLSASYSDLTRNNSSNGFYDGGRIGGENASDANNTANNGFISGWGSVPVPPSIVQLPDGSVEVGGIRNAAFMIPGDGAMTANDASMQRKRLGLHMAFAASLGDSFLLNVDGFYTHQKQDSYDVNTVPEGLNHNVATLIPTAARGTGIDFINPTGPTGTQAGDWNQQFYTVQSFDYYLGGFRSASTATQTTSTARNFTAKLTYDNGGPFTAHLALADNTATSENSYADIQFVQDDGTAWGNHLMPGVTLPPGYYPGPTGSYPFNPAGMVPGSEVVGINMRSDQPLSVSPGLAARLTDPSTFVNKGFDSSGGNQAAGNFYAQLDGAFEFNPDLTVKAGVSNSVRSANNDSWVGLTPLYAGNGASDPNGCLVRWVYADQILDGGGVPGACTAGNAVGYFHGNPLGNATLSDLPASISDHLHTYNLGGVSIVGLDPHAMSDPVAFINSLAPGLQHGADPTANWNVSLHTVKAFGEAAFGGTLGGVPFDGNFGMRYVHMNLGVTQYLSGSAAAYGAMAPAGGSVMSNNSHDYWLPALNFAVHMTPSLTWRFAMSKNMMPLTLDQWGGGISESFEAVAITLPNGQHVLPVSGASSNGNPDLKPWQSTNYDTSLEYYFNEGSMVSLALFNMRIASFVQNSGTVQCNLPDADGVVRDRCVPVSTLVQGEGAQLHGVEADYKQAFTFLPGLLSHTGVEINGTYSPSTTGKRDLAGNSVPFPGNSEKSGNFIVWYQDDHWQARLALNYRSKELVSTNWLGVTGFDEYAMPQTYLAASVTYKVNKHLQLYAQGQNLTNEKQKYYLTWPDQLVSTNFSERYVMLGARVHF</sequence>
<feature type="chain" id="PRO_5046790214" evidence="5">
    <location>
        <begin position="32"/>
        <end position="1067"/>
    </location>
</feature>
<keyword evidence="9" id="KW-1185">Reference proteome</keyword>
<accession>A0ABV4AQ14</accession>
<evidence type="ECO:0000259" key="7">
    <source>
        <dbReference type="Pfam" id="PF07715"/>
    </source>
</evidence>
<dbReference type="NCBIfam" id="TIGR01782">
    <property type="entry name" value="TonB-Xanth-Caul"/>
    <property type="match status" value="1"/>
</dbReference>
<dbReference type="InterPro" id="IPR012910">
    <property type="entry name" value="Plug_dom"/>
</dbReference>
<dbReference type="Gene3D" id="2.170.130.10">
    <property type="entry name" value="TonB-dependent receptor, plug domain"/>
    <property type="match status" value="1"/>
</dbReference>
<dbReference type="InterPro" id="IPR036942">
    <property type="entry name" value="Beta-barrel_TonB_sf"/>
</dbReference>
<evidence type="ECO:0000256" key="4">
    <source>
        <dbReference type="RuleBase" id="RU003357"/>
    </source>
</evidence>
<dbReference type="Proteomes" id="UP001562159">
    <property type="component" value="Unassembled WGS sequence"/>
</dbReference>
<dbReference type="PANTHER" id="PTHR40980:SF3">
    <property type="entry name" value="TONB-DEPENDENT RECEPTOR-LIKE BETA-BARREL DOMAIN-CONTAINING PROTEIN"/>
    <property type="match status" value="1"/>
</dbReference>
<dbReference type="SUPFAM" id="SSF56935">
    <property type="entry name" value="Porins"/>
    <property type="match status" value="1"/>
</dbReference>
<dbReference type="InterPro" id="IPR037066">
    <property type="entry name" value="Plug_dom_sf"/>
</dbReference>
<evidence type="ECO:0000313" key="8">
    <source>
        <dbReference type="EMBL" id="MEY2182298.1"/>
    </source>
</evidence>